<keyword evidence="3" id="KW-0238">DNA-binding</keyword>
<dbReference type="Pfam" id="PF00126">
    <property type="entry name" value="HTH_1"/>
    <property type="match status" value="1"/>
</dbReference>
<dbReference type="HOGENOM" id="CLU_039613_8_0_9"/>
<sequence length="296" mass="34098">MGRFWMDFKQIETFLTIAKYKSFTKSSEVLYVSQSTVSNRLRSLEEELDLVLVIRKKGMSTVTLTEKGEEFIDIAKQWVEVYERTRRLSQEQKFQSVSFAGPESINRLLGKLYKEIVENEPAISLYVRTCHSNEVVPMLLDKNIEVGFTYLSFESKEIHMLKIGEQGMNVAMKTSDSDRGGSISVKELDPEKEIQVRGVVNNVPEMAKWHDLNFPRANSADINVDSPVMIVNSMKEGSWCVLPESLANEIRRDGQVKVYQIQEKVPVLPYYIAVRRKSMEYNYALKLFEKYSGFSV</sequence>
<reference evidence="6 7" key="1">
    <citation type="submission" date="2009-01" db="EMBL/GenBank/DDBJ databases">
        <authorList>
            <person name="Fulton L."/>
            <person name="Clifton S."/>
            <person name="Fulton B."/>
            <person name="Xu J."/>
            <person name="Minx P."/>
            <person name="Pepin K.H."/>
            <person name="Johnson M."/>
            <person name="Bhonagiri V."/>
            <person name="Nash W.E."/>
            <person name="Mardis E.R."/>
            <person name="Wilson R.K."/>
        </authorList>
    </citation>
    <scope>NUCLEOTIDE SEQUENCE [LARGE SCALE GENOMIC DNA]</scope>
    <source>
        <strain evidence="7">DSM 10507 / JCM 14656 / S5a33</strain>
    </source>
</reference>
<dbReference type="GO" id="GO:0003700">
    <property type="term" value="F:DNA-binding transcription factor activity"/>
    <property type="evidence" value="ECO:0007669"/>
    <property type="project" value="InterPro"/>
</dbReference>
<dbReference type="PROSITE" id="PS50931">
    <property type="entry name" value="HTH_LYSR"/>
    <property type="match status" value="1"/>
</dbReference>
<proteinExistence type="inferred from homology"/>
<keyword evidence="2" id="KW-0805">Transcription regulation</keyword>
<dbReference type="Pfam" id="PF03466">
    <property type="entry name" value="LysR_substrate"/>
    <property type="match status" value="1"/>
</dbReference>
<evidence type="ECO:0000259" key="5">
    <source>
        <dbReference type="PROSITE" id="PS50931"/>
    </source>
</evidence>
<dbReference type="SUPFAM" id="SSF53850">
    <property type="entry name" value="Periplasmic binding protein-like II"/>
    <property type="match status" value="1"/>
</dbReference>
<dbReference type="AlphaFoldDB" id="C0CMP0"/>
<keyword evidence="4" id="KW-0804">Transcription</keyword>
<dbReference type="CDD" id="cd05466">
    <property type="entry name" value="PBP2_LTTR_substrate"/>
    <property type="match status" value="1"/>
</dbReference>
<keyword evidence="7" id="KW-1185">Reference proteome</keyword>
<evidence type="ECO:0000313" key="7">
    <source>
        <dbReference type="Proteomes" id="UP000003100"/>
    </source>
</evidence>
<name>C0CMP0_BLAHS</name>
<dbReference type="PANTHER" id="PTHR30126:SF40">
    <property type="entry name" value="HTH-TYPE TRANSCRIPTIONAL REGULATOR GLTR"/>
    <property type="match status" value="1"/>
</dbReference>
<dbReference type="InterPro" id="IPR036390">
    <property type="entry name" value="WH_DNA-bd_sf"/>
</dbReference>
<dbReference type="InterPro" id="IPR005119">
    <property type="entry name" value="LysR_subst-bd"/>
</dbReference>
<dbReference type="GO" id="GO:0000976">
    <property type="term" value="F:transcription cis-regulatory region binding"/>
    <property type="evidence" value="ECO:0007669"/>
    <property type="project" value="TreeGrafter"/>
</dbReference>
<dbReference type="InterPro" id="IPR000847">
    <property type="entry name" value="LysR_HTH_N"/>
</dbReference>
<reference evidence="6 7" key="2">
    <citation type="submission" date="2009-02" db="EMBL/GenBank/DDBJ databases">
        <title>Draft genome sequence of Blautia hydrogenotrophica DSM 10507 (Ruminococcus hydrogenotrophicus DSM 10507).</title>
        <authorList>
            <person name="Sudarsanam P."/>
            <person name="Ley R."/>
            <person name="Guruge J."/>
            <person name="Turnbaugh P.J."/>
            <person name="Mahowald M."/>
            <person name="Liep D."/>
            <person name="Gordon J."/>
        </authorList>
    </citation>
    <scope>NUCLEOTIDE SEQUENCE [LARGE SCALE GENOMIC DNA]</scope>
    <source>
        <strain evidence="7">DSM 10507 / JCM 14656 / S5a33</strain>
    </source>
</reference>
<evidence type="ECO:0000313" key="6">
    <source>
        <dbReference type="EMBL" id="EEG48964.1"/>
    </source>
</evidence>
<dbReference type="Gene3D" id="1.10.10.10">
    <property type="entry name" value="Winged helix-like DNA-binding domain superfamily/Winged helix DNA-binding domain"/>
    <property type="match status" value="1"/>
</dbReference>
<dbReference type="SUPFAM" id="SSF46785">
    <property type="entry name" value="Winged helix' DNA-binding domain"/>
    <property type="match status" value="1"/>
</dbReference>
<evidence type="ECO:0000256" key="2">
    <source>
        <dbReference type="ARBA" id="ARBA00023015"/>
    </source>
</evidence>
<dbReference type="InterPro" id="IPR036388">
    <property type="entry name" value="WH-like_DNA-bd_sf"/>
</dbReference>
<dbReference type="Proteomes" id="UP000003100">
    <property type="component" value="Unassembled WGS sequence"/>
</dbReference>
<evidence type="ECO:0000256" key="1">
    <source>
        <dbReference type="ARBA" id="ARBA00009437"/>
    </source>
</evidence>
<accession>C0CMP0</accession>
<dbReference type="eggNOG" id="COG0583">
    <property type="taxonomic scope" value="Bacteria"/>
</dbReference>
<comment type="similarity">
    <text evidence="1">Belongs to the LysR transcriptional regulatory family.</text>
</comment>
<protein>
    <recommendedName>
        <fullName evidence="5">HTH lysR-type domain-containing protein</fullName>
    </recommendedName>
</protein>
<organism evidence="6 7">
    <name type="scientific">Blautia hydrogenotrophica (strain DSM 10507 / JCM 14656 / S5a33)</name>
    <name type="common">Ruminococcus hydrogenotrophicus</name>
    <dbReference type="NCBI Taxonomy" id="476272"/>
    <lineage>
        <taxon>Bacteria</taxon>
        <taxon>Bacillati</taxon>
        <taxon>Bacillota</taxon>
        <taxon>Clostridia</taxon>
        <taxon>Lachnospirales</taxon>
        <taxon>Lachnospiraceae</taxon>
        <taxon>Blautia</taxon>
    </lineage>
</organism>
<evidence type="ECO:0000256" key="4">
    <source>
        <dbReference type="ARBA" id="ARBA00023163"/>
    </source>
</evidence>
<dbReference type="Gene3D" id="3.40.190.10">
    <property type="entry name" value="Periplasmic binding protein-like II"/>
    <property type="match status" value="2"/>
</dbReference>
<dbReference type="EMBL" id="ACBZ01000112">
    <property type="protein sequence ID" value="EEG48964.1"/>
    <property type="molecule type" value="Genomic_DNA"/>
</dbReference>
<evidence type="ECO:0000256" key="3">
    <source>
        <dbReference type="ARBA" id="ARBA00023125"/>
    </source>
</evidence>
<gene>
    <name evidence="6" type="ORF">RUMHYD_02125</name>
</gene>
<dbReference type="PATRIC" id="fig|476272.21.peg.1556"/>
<feature type="domain" description="HTH lysR-type" evidence="5">
    <location>
        <begin position="6"/>
        <end position="65"/>
    </location>
</feature>
<dbReference type="PANTHER" id="PTHR30126">
    <property type="entry name" value="HTH-TYPE TRANSCRIPTIONAL REGULATOR"/>
    <property type="match status" value="1"/>
</dbReference>